<protein>
    <submittedName>
        <fullName evidence="1">DpnD/PcfM-like protein</fullName>
    </submittedName>
</protein>
<keyword evidence="2" id="KW-1185">Reference proteome</keyword>
<gene>
    <name evidence="1" type="ORF">LV89_04928</name>
</gene>
<evidence type="ECO:0000313" key="2">
    <source>
        <dbReference type="Proteomes" id="UP000245489"/>
    </source>
</evidence>
<dbReference type="RefSeq" id="WP_109745618.1">
    <property type="nucleotide sequence ID" value="NZ_QGGO01000052.1"/>
</dbReference>
<dbReference type="EMBL" id="QGGO01000052">
    <property type="protein sequence ID" value="PWK16113.1"/>
    <property type="molecule type" value="Genomic_DNA"/>
</dbReference>
<organism evidence="1 2">
    <name type="scientific">Arcicella aurantiaca</name>
    <dbReference type="NCBI Taxonomy" id="591202"/>
    <lineage>
        <taxon>Bacteria</taxon>
        <taxon>Pseudomonadati</taxon>
        <taxon>Bacteroidota</taxon>
        <taxon>Cytophagia</taxon>
        <taxon>Cytophagales</taxon>
        <taxon>Flectobacillaceae</taxon>
        <taxon>Arcicella</taxon>
    </lineage>
</organism>
<reference evidence="1 2" key="1">
    <citation type="submission" date="2018-05" db="EMBL/GenBank/DDBJ databases">
        <title>Genomic Encyclopedia of Archaeal and Bacterial Type Strains, Phase II (KMG-II): from individual species to whole genera.</title>
        <authorList>
            <person name="Goeker M."/>
        </authorList>
    </citation>
    <scope>NUCLEOTIDE SEQUENCE [LARGE SCALE GENOMIC DNA]</scope>
    <source>
        <strain evidence="1 2">DSM 22214</strain>
    </source>
</reference>
<comment type="caution">
    <text evidence="1">The sequence shown here is derived from an EMBL/GenBank/DDBJ whole genome shotgun (WGS) entry which is preliminary data.</text>
</comment>
<accession>A0A316DHM8</accession>
<evidence type="ECO:0000313" key="1">
    <source>
        <dbReference type="EMBL" id="PWK16113.1"/>
    </source>
</evidence>
<dbReference type="AlphaFoldDB" id="A0A316DHM8"/>
<dbReference type="Proteomes" id="UP000245489">
    <property type="component" value="Unassembled WGS sequence"/>
</dbReference>
<name>A0A316DHM8_9BACT</name>
<proteinExistence type="predicted"/>
<sequence length="70" mass="8003">MPIFVIEIEETSTKHFRVEAETADQAKGFVTDKYQEADEDFVLSASDYCLTKFTDVTNDIHFESATIYSL</sequence>